<proteinExistence type="predicted"/>
<dbReference type="GeneID" id="77012467"/>
<gene>
    <name evidence="1" type="ORF">DJ90_5681</name>
</gene>
<dbReference type="EMBL" id="JMQA01000035">
    <property type="protein sequence ID" value="KFN07251.1"/>
    <property type="molecule type" value="Genomic_DNA"/>
</dbReference>
<dbReference type="STRING" id="44252.DJ90_5681"/>
<accession>A0A090ZSZ5</accession>
<evidence type="ECO:0000313" key="1">
    <source>
        <dbReference type="EMBL" id="KFN07251.1"/>
    </source>
</evidence>
<dbReference type="RefSeq" id="WP_063836331.1">
    <property type="nucleotide sequence ID" value="NZ_JAKOBR010000029.1"/>
</dbReference>
<dbReference type="Proteomes" id="UP000029278">
    <property type="component" value="Unassembled WGS sequence"/>
</dbReference>
<comment type="caution">
    <text evidence="1">The sequence shown here is derived from an EMBL/GenBank/DDBJ whole genome shotgun (WGS) entry which is preliminary data.</text>
</comment>
<keyword evidence="2" id="KW-1185">Reference proteome</keyword>
<organism evidence="1 2">
    <name type="scientific">Paenibacillus macerans</name>
    <name type="common">Bacillus macerans</name>
    <dbReference type="NCBI Taxonomy" id="44252"/>
    <lineage>
        <taxon>Bacteria</taxon>
        <taxon>Bacillati</taxon>
        <taxon>Bacillota</taxon>
        <taxon>Bacilli</taxon>
        <taxon>Bacillales</taxon>
        <taxon>Paenibacillaceae</taxon>
        <taxon>Paenibacillus</taxon>
    </lineage>
</organism>
<reference evidence="1 2" key="1">
    <citation type="submission" date="2014-04" db="EMBL/GenBank/DDBJ databases">
        <authorList>
            <person name="Bishop-Lilly K.A."/>
            <person name="Broomall S.M."/>
            <person name="Chain P.S."/>
            <person name="Chertkov O."/>
            <person name="Coyne S.R."/>
            <person name="Daligault H.E."/>
            <person name="Davenport K.W."/>
            <person name="Erkkila T."/>
            <person name="Frey K.G."/>
            <person name="Gibbons H.S."/>
            <person name="Gu W."/>
            <person name="Jaissle J."/>
            <person name="Johnson S.L."/>
            <person name="Koroleva G.I."/>
            <person name="Ladner J.T."/>
            <person name="Lo C.-C."/>
            <person name="Minogue T.D."/>
            <person name="Munk C."/>
            <person name="Palacios G.F."/>
            <person name="Redden C.L."/>
            <person name="Rosenzweig C.N."/>
            <person name="Scholz M.B."/>
            <person name="Teshima H."/>
            <person name="Xu Y."/>
        </authorList>
    </citation>
    <scope>NUCLEOTIDE SEQUENCE [LARGE SCALE GENOMIC DNA]</scope>
    <source>
        <strain evidence="1 2">8244</strain>
    </source>
</reference>
<dbReference type="HOGENOM" id="CLU_112011_0_0_9"/>
<protein>
    <submittedName>
        <fullName evidence="1">Uncharacterized protein</fullName>
    </submittedName>
</protein>
<dbReference type="PATRIC" id="fig|44252.3.peg.3915"/>
<sequence>MNKIYIASSWKNAEQVQTLAAQLREVGFQVDDFTDDSRGRFVFHYSEFAGLEELDAISFLQHDQARRAFNEDKKWLDWADAVVLLLPAGRSAHLEAGYAKGCGKRLVIYQPGRFPTGEFDVMYGFADLITASFADMVAFLAEPRKPEGSPVIIDMGKLEDWPITHLRRACQKNKVKGYSTMSRSELVQEVRNILNSKGGVSNGTDHQDEVGSGA</sequence>
<dbReference type="Gene3D" id="3.40.50.450">
    <property type="match status" value="1"/>
</dbReference>
<evidence type="ECO:0000313" key="2">
    <source>
        <dbReference type="Proteomes" id="UP000029278"/>
    </source>
</evidence>
<dbReference type="AlphaFoldDB" id="A0A090ZSZ5"/>
<dbReference type="SUPFAM" id="SSF52309">
    <property type="entry name" value="N-(deoxy)ribosyltransferase-like"/>
    <property type="match status" value="1"/>
</dbReference>
<name>A0A090ZSZ5_PAEMA</name>